<feature type="domain" description="AAA+ ATPase" evidence="6">
    <location>
        <begin position="226"/>
        <end position="364"/>
    </location>
</feature>
<evidence type="ECO:0000256" key="3">
    <source>
        <dbReference type="ARBA" id="ARBA00022741"/>
    </source>
</evidence>
<comment type="caution">
    <text evidence="7">The sequence shown here is derived from an EMBL/GenBank/DDBJ whole genome shotgun (WGS) entry which is preliminary data.</text>
</comment>
<dbReference type="Proteomes" id="UP000076744">
    <property type="component" value="Unassembled WGS sequence"/>
</dbReference>
<dbReference type="PANTHER" id="PTHR23077">
    <property type="entry name" value="AAA-FAMILY ATPASE"/>
    <property type="match status" value="1"/>
</dbReference>
<dbReference type="InterPro" id="IPR041569">
    <property type="entry name" value="AAA_lid_3"/>
</dbReference>
<dbReference type="OrthoDB" id="27435at2759"/>
<keyword evidence="2" id="KW-0677">Repeat</keyword>
<feature type="region of interest" description="Disordered" evidence="5">
    <location>
        <begin position="66"/>
        <end position="96"/>
    </location>
</feature>
<evidence type="ECO:0000256" key="5">
    <source>
        <dbReference type="SAM" id="MobiDB-lite"/>
    </source>
</evidence>
<dbReference type="FunFam" id="3.40.50.300:FF:000018">
    <property type="entry name" value="Cell division control 48"/>
    <property type="match status" value="1"/>
</dbReference>
<proteinExistence type="inferred from homology"/>
<dbReference type="SUPFAM" id="SSF52540">
    <property type="entry name" value="P-loop containing nucleoside triphosphate hydrolases"/>
    <property type="match status" value="2"/>
</dbReference>
<comment type="similarity">
    <text evidence="1">Belongs to the AAA ATPase family.</text>
</comment>
<dbReference type="PROSITE" id="PS00674">
    <property type="entry name" value="AAA"/>
    <property type="match status" value="1"/>
</dbReference>
<dbReference type="RefSeq" id="XP_018700723.1">
    <property type="nucleotide sequence ID" value="XM_018852123.1"/>
</dbReference>
<dbReference type="InterPro" id="IPR003959">
    <property type="entry name" value="ATPase_AAA_core"/>
</dbReference>
<dbReference type="AlphaFoldDB" id="A0A162MC05"/>
<keyword evidence="8" id="KW-1185">Reference proteome</keyword>
<dbReference type="GO" id="GO:0042254">
    <property type="term" value="P:ribosome biogenesis"/>
    <property type="evidence" value="ECO:0007669"/>
    <property type="project" value="TreeGrafter"/>
</dbReference>
<dbReference type="GO" id="GO:1990275">
    <property type="term" value="F:preribosome binding"/>
    <property type="evidence" value="ECO:0007669"/>
    <property type="project" value="TreeGrafter"/>
</dbReference>
<evidence type="ECO:0000313" key="8">
    <source>
        <dbReference type="Proteomes" id="UP000076744"/>
    </source>
</evidence>
<feature type="region of interest" description="Disordered" evidence="5">
    <location>
        <begin position="118"/>
        <end position="186"/>
    </location>
</feature>
<dbReference type="GO" id="GO:0005634">
    <property type="term" value="C:nucleus"/>
    <property type="evidence" value="ECO:0007669"/>
    <property type="project" value="TreeGrafter"/>
</dbReference>
<reference evidence="7 8" key="1">
    <citation type="journal article" date="2016" name="Genome Biol. Evol.">
        <title>Divergent and convergent evolution of fungal pathogenicity.</title>
        <authorList>
            <person name="Shang Y."/>
            <person name="Xiao G."/>
            <person name="Zheng P."/>
            <person name="Cen K."/>
            <person name="Zhan S."/>
            <person name="Wang C."/>
        </authorList>
    </citation>
    <scope>NUCLEOTIDE SEQUENCE [LARGE SCALE GENOMIC DNA]</scope>
    <source>
        <strain evidence="7 8">ARSEF 2679</strain>
    </source>
</reference>
<accession>A0A162MC05</accession>
<evidence type="ECO:0000259" key="6">
    <source>
        <dbReference type="SMART" id="SM00382"/>
    </source>
</evidence>
<dbReference type="EMBL" id="AZHB01000031">
    <property type="protein sequence ID" value="OAA54040.1"/>
    <property type="molecule type" value="Genomic_DNA"/>
</dbReference>
<dbReference type="GO" id="GO:0005524">
    <property type="term" value="F:ATP binding"/>
    <property type="evidence" value="ECO:0007669"/>
    <property type="project" value="UniProtKB-KW"/>
</dbReference>
<name>A0A162MC05_CORFA</name>
<organism evidence="7 8">
    <name type="scientific">Cordyceps fumosorosea (strain ARSEF 2679)</name>
    <name type="common">Isaria fumosorosea</name>
    <dbReference type="NCBI Taxonomy" id="1081104"/>
    <lineage>
        <taxon>Eukaryota</taxon>
        <taxon>Fungi</taxon>
        <taxon>Dikarya</taxon>
        <taxon>Ascomycota</taxon>
        <taxon>Pezizomycotina</taxon>
        <taxon>Sordariomycetes</taxon>
        <taxon>Hypocreomycetidae</taxon>
        <taxon>Hypocreales</taxon>
        <taxon>Cordycipitaceae</taxon>
        <taxon>Cordyceps</taxon>
    </lineage>
</organism>
<gene>
    <name evidence="7" type="ORF">ISF_08520</name>
</gene>
<dbReference type="PANTHER" id="PTHR23077:SF171">
    <property type="entry name" value="NUCLEAR VALOSIN-CONTAINING PROTEIN-LIKE"/>
    <property type="match status" value="1"/>
</dbReference>
<dbReference type="GeneID" id="30024812"/>
<dbReference type="InterPro" id="IPR050168">
    <property type="entry name" value="AAA_ATPase_domain"/>
</dbReference>
<dbReference type="GO" id="GO:0003723">
    <property type="term" value="F:RNA binding"/>
    <property type="evidence" value="ECO:0007669"/>
    <property type="project" value="TreeGrafter"/>
</dbReference>
<dbReference type="Pfam" id="PF17862">
    <property type="entry name" value="AAA_lid_3"/>
    <property type="match status" value="1"/>
</dbReference>
<dbReference type="Pfam" id="PF00004">
    <property type="entry name" value="AAA"/>
    <property type="match status" value="2"/>
</dbReference>
<sequence>MPPSLSNRLDLDVYHVVKRLEQSANDGRPFKTVAAAYGAVKASNSSLSRQKKRPLEDALFRVLDVRKQERAEDEDDDSEAAIDVDEPEPTTKGDERFLLNRQMTKHWNVEAAAMPAAITNTQQPNGEQPPAKKKRRVDIDPDETNMTRATSEGATGLSTPKESKESKATLDGSKLQKKTPRGPLFDVESSIDRPRLGGLGKAYDELLFDLENLLIAPQCYDPCDERLLGILLTGPSAIGKTSYVRSFAAHMGVALIDITRCFQEPERIEKALTEAFDAALASAPCLVFAAHVERYLPLPSGGDTAAHNEQPQRALALLERHMARVKAQRVRVVCVATAAREADVHPALFTGGWFDVRVPLSVPTAAERADILRAVIHERAVRDDLDLVGLARRMDGYVGGDIAQLVRHAARNAAGRSRSSHYPPSGDDTIYTAADSGDPASSVPPSMPLTLDDFAAAMKDYVPMLRKEGFTAIPNVTWDQVGGLASVREQLQLSIVGPIANPALYARFGLTRAGGCLLWGPPGCGKTLVAQAVANEAQASFILINGPELLNKYVGESERAVRELFARARSSTPCILFFDEFDSIVPRRDGGGRTSEAGTRVVNALLTELDGARARPGVYVIGTTNRPDMIDDAILRPGRLSRQLFLDLPSPEERVDILRAIYRTRHADTTTRDEEEEAALLSGVALDARCADFSGADLSGLHEKAAEFALTRYLAARDPDAPQEIAARDWEEALKVTRPSVARPEMYRKLRAKMGGAL</sequence>
<keyword evidence="4" id="KW-0067">ATP-binding</keyword>
<dbReference type="Gene3D" id="1.10.8.60">
    <property type="match status" value="2"/>
</dbReference>
<feature type="compositionally biased region" description="Acidic residues" evidence="5">
    <location>
        <begin position="71"/>
        <end position="88"/>
    </location>
</feature>
<dbReference type="InterPro" id="IPR027417">
    <property type="entry name" value="P-loop_NTPase"/>
</dbReference>
<protein>
    <submittedName>
        <fullName evidence="7">Ribosome biogenesis ATPase RIX7</fullName>
    </submittedName>
</protein>
<evidence type="ECO:0000313" key="7">
    <source>
        <dbReference type="EMBL" id="OAA54040.1"/>
    </source>
</evidence>
<feature type="region of interest" description="Disordered" evidence="5">
    <location>
        <begin position="413"/>
        <end position="445"/>
    </location>
</feature>
<dbReference type="STRING" id="1081104.A0A162MC05"/>
<keyword evidence="3" id="KW-0547">Nucleotide-binding</keyword>
<dbReference type="Gene3D" id="3.40.50.300">
    <property type="entry name" value="P-loop containing nucleotide triphosphate hydrolases"/>
    <property type="match status" value="2"/>
</dbReference>
<feature type="compositionally biased region" description="Polar residues" evidence="5">
    <location>
        <begin position="144"/>
        <end position="160"/>
    </location>
</feature>
<evidence type="ECO:0000256" key="2">
    <source>
        <dbReference type="ARBA" id="ARBA00022737"/>
    </source>
</evidence>
<dbReference type="InterPro" id="IPR003593">
    <property type="entry name" value="AAA+_ATPase"/>
</dbReference>
<dbReference type="InterPro" id="IPR003960">
    <property type="entry name" value="ATPase_AAA_CS"/>
</dbReference>
<evidence type="ECO:0000256" key="1">
    <source>
        <dbReference type="ARBA" id="ARBA00006914"/>
    </source>
</evidence>
<dbReference type="GO" id="GO:0016887">
    <property type="term" value="F:ATP hydrolysis activity"/>
    <property type="evidence" value="ECO:0007669"/>
    <property type="project" value="InterPro"/>
</dbReference>
<feature type="domain" description="AAA+ ATPase" evidence="6">
    <location>
        <begin position="512"/>
        <end position="650"/>
    </location>
</feature>
<evidence type="ECO:0000256" key="4">
    <source>
        <dbReference type="ARBA" id="ARBA00022840"/>
    </source>
</evidence>
<dbReference type="SMART" id="SM00382">
    <property type="entry name" value="AAA"/>
    <property type="match status" value="2"/>
</dbReference>